<keyword evidence="3" id="KW-0812">Transmembrane</keyword>
<evidence type="ECO:0000256" key="3">
    <source>
        <dbReference type="SAM" id="Phobius"/>
    </source>
</evidence>
<reference evidence="5 6" key="1">
    <citation type="journal article" date="2019" name="Nat. Med.">
        <title>A library of human gut bacterial isolates paired with longitudinal multiomics data enables mechanistic microbiome research.</title>
        <authorList>
            <person name="Poyet M."/>
            <person name="Groussin M."/>
            <person name="Gibbons S.M."/>
            <person name="Avila-Pacheco J."/>
            <person name="Jiang X."/>
            <person name="Kearney S.M."/>
            <person name="Perrotta A.R."/>
            <person name="Berdy B."/>
            <person name="Zhao S."/>
            <person name="Lieberman T.D."/>
            <person name="Swanson P.K."/>
            <person name="Smith M."/>
            <person name="Roesemann S."/>
            <person name="Alexander J.E."/>
            <person name="Rich S.A."/>
            <person name="Livny J."/>
            <person name="Vlamakis H."/>
            <person name="Clish C."/>
            <person name="Bullock K."/>
            <person name="Deik A."/>
            <person name="Scott J."/>
            <person name="Pierce K.A."/>
            <person name="Xavier R.J."/>
            <person name="Alm E.J."/>
        </authorList>
    </citation>
    <scope>NUCLEOTIDE SEQUENCE [LARGE SCALE GENOMIC DNA]</scope>
    <source>
        <strain evidence="5 6">BIOML-A1</strain>
    </source>
</reference>
<proteinExistence type="predicted"/>
<organism evidence="5 6">
    <name type="scientific">Bacteroides fragilis</name>
    <dbReference type="NCBI Taxonomy" id="817"/>
    <lineage>
        <taxon>Bacteria</taxon>
        <taxon>Pseudomonadati</taxon>
        <taxon>Bacteroidota</taxon>
        <taxon>Bacteroidia</taxon>
        <taxon>Bacteroidales</taxon>
        <taxon>Bacteroidaceae</taxon>
        <taxon>Bacteroides</taxon>
    </lineage>
</organism>
<keyword evidence="3" id="KW-1133">Transmembrane helix</keyword>
<dbReference type="AlphaFoldDB" id="A0A2M9UYT6"/>
<keyword evidence="1" id="KW-0175">Coiled coil</keyword>
<dbReference type="InterPro" id="IPR022187">
    <property type="entry name" value="Conjug_transposon_TraM"/>
</dbReference>
<feature type="domain" description="Conjugative transposon TraM C-terminal" evidence="4">
    <location>
        <begin position="321"/>
        <end position="469"/>
    </location>
</feature>
<feature type="region of interest" description="Disordered" evidence="2">
    <location>
        <begin position="1"/>
        <end position="53"/>
    </location>
</feature>
<evidence type="ECO:0000256" key="1">
    <source>
        <dbReference type="SAM" id="Coils"/>
    </source>
</evidence>
<feature type="compositionally biased region" description="Polar residues" evidence="2">
    <location>
        <begin position="163"/>
        <end position="173"/>
    </location>
</feature>
<dbReference type="NCBIfam" id="TIGR03779">
    <property type="entry name" value="Bac_Flav_CT_M"/>
    <property type="match status" value="1"/>
</dbReference>
<dbReference type="Proteomes" id="UP000429838">
    <property type="component" value="Unassembled WGS sequence"/>
</dbReference>
<protein>
    <submittedName>
        <fullName evidence="5">Conjugative transposon protein TraM</fullName>
    </submittedName>
</protein>
<accession>A0A2M9UYT6</accession>
<comment type="caution">
    <text evidence="5">The sequence shown here is derived from an EMBL/GenBank/DDBJ whole genome shotgun (WGS) entry which is preliminary data.</text>
</comment>
<dbReference type="Pfam" id="PF12508">
    <property type="entry name" value="Transposon_TraM"/>
    <property type="match status" value="1"/>
</dbReference>
<keyword evidence="3" id="KW-0472">Membrane</keyword>
<dbReference type="RefSeq" id="WP_057326763.1">
    <property type="nucleotide sequence ID" value="NZ_JACEFH010000021.1"/>
</dbReference>
<evidence type="ECO:0000313" key="5">
    <source>
        <dbReference type="EMBL" id="KAA5208929.1"/>
    </source>
</evidence>
<dbReference type="InterPro" id="IPR055407">
    <property type="entry name" value="TraM_C"/>
</dbReference>
<feature type="transmembrane region" description="Helical" evidence="3">
    <location>
        <begin position="62"/>
        <end position="80"/>
    </location>
</feature>
<evidence type="ECO:0000313" key="6">
    <source>
        <dbReference type="Proteomes" id="UP000429838"/>
    </source>
</evidence>
<name>A0A2M9UYT6_BACFG</name>
<feature type="coiled-coil region" evidence="1">
    <location>
        <begin position="202"/>
        <end position="229"/>
    </location>
</feature>
<evidence type="ECO:0000259" key="4">
    <source>
        <dbReference type="Pfam" id="PF12508"/>
    </source>
</evidence>
<dbReference type="EMBL" id="VWAQ01000004">
    <property type="protein sequence ID" value="KAA5208929.1"/>
    <property type="molecule type" value="Genomic_DNA"/>
</dbReference>
<evidence type="ECO:0000256" key="2">
    <source>
        <dbReference type="SAM" id="MobiDB-lite"/>
    </source>
</evidence>
<feature type="compositionally biased region" description="Basic and acidic residues" evidence="2">
    <location>
        <begin position="39"/>
        <end position="51"/>
    </location>
</feature>
<gene>
    <name evidence="5" type="primary">traM</name>
    <name evidence="5" type="ORF">F2Z25_06020</name>
</gene>
<sequence>MEQTKNEPKNENKAAPDNGKPKNRRQAESHQACLNGQGAKEEGKAKERKPLTEAQRLKRQKMIVLPAMVLVFIGAMWLIFAPSSDKEQQPGTGGYNIEMPDADKANRQIIGDKAKAYEQGAMEERQENRSRAMQELGDMFDREVAETDGGRDFDLANPGNAEEATSTSSAPKTIQSSAAAYRDLNATLGNFYEQPKNDNTEMDELLERIASLESELESEKGKASAMDDQVALMEKSYELAAKYMGGQNNGKPEPVQAAEPYLVQKTGKNTAAPVRQVTHQVVSSLSQPMSNAEFVASFSQERNRSFNTAVGGTTVSDKNTISACIYGAQSVTDGQAVKLRLLEPMAVVDRIIPRNAVVVGTAKIQGERLDIGITSLEYDGTIIPVELSVYDTDGQPGIFIPNSMEMNAVREVAANMGGSLGSSINISTNAGAQLASDLGKGLIQGTSQYITKKMRTVKVHLKAGYKVMLYQDRD</sequence>
<feature type="region of interest" description="Disordered" evidence="2">
    <location>
        <begin position="149"/>
        <end position="173"/>
    </location>
</feature>
<feature type="compositionally biased region" description="Basic and acidic residues" evidence="2">
    <location>
        <begin position="1"/>
        <end position="14"/>
    </location>
</feature>